<evidence type="ECO:0000313" key="1">
    <source>
        <dbReference type="EMBL" id="AKD54389.1"/>
    </source>
</evidence>
<protein>
    <submittedName>
        <fullName evidence="1">McbG</fullName>
    </submittedName>
</protein>
<name>A0A0E3ZSI2_9BACT</name>
<dbReference type="Pfam" id="PF00805">
    <property type="entry name" value="Pentapeptide"/>
    <property type="match status" value="1"/>
</dbReference>
<reference evidence="1 2" key="1">
    <citation type="journal article" date="2014" name="Curr. Microbiol.">
        <title>Spirosoma radiotolerans sp. nov., a gamma-radiation-resistant bacterium isolated from gamma ray-irradiated soil.</title>
        <authorList>
            <person name="Lee J.J."/>
            <person name="Srinivasan S."/>
            <person name="Lim S."/>
            <person name="Joe M."/>
            <person name="Im S."/>
            <person name="Bae S.I."/>
            <person name="Park K.R."/>
            <person name="Han J.H."/>
            <person name="Park S.H."/>
            <person name="Joo B.M."/>
            <person name="Park S.J."/>
            <person name="Kim M.K."/>
        </authorList>
    </citation>
    <scope>NUCLEOTIDE SEQUENCE [LARGE SCALE GENOMIC DNA]</scope>
    <source>
        <strain evidence="1 2">DG5A</strain>
    </source>
</reference>
<dbReference type="PANTHER" id="PTHR42999">
    <property type="entry name" value="ANTIBIOTIC RESISTANCE PROTEIN MCBG"/>
    <property type="match status" value="1"/>
</dbReference>
<proteinExistence type="predicted"/>
<dbReference type="InterPro" id="IPR001646">
    <property type="entry name" value="5peptide_repeat"/>
</dbReference>
<dbReference type="Gene3D" id="2.160.20.80">
    <property type="entry name" value="E3 ubiquitin-protein ligase SopA"/>
    <property type="match status" value="1"/>
</dbReference>
<keyword evidence="2" id="KW-1185">Reference proteome</keyword>
<dbReference type="Proteomes" id="UP000033054">
    <property type="component" value="Chromosome"/>
</dbReference>
<dbReference type="PANTHER" id="PTHR42999:SF1">
    <property type="entry name" value="PENTAPEPTIDE REPEAT-CONTAINING PROTEIN"/>
    <property type="match status" value="1"/>
</dbReference>
<dbReference type="KEGG" id="srd:SD10_05150"/>
<dbReference type="AlphaFoldDB" id="A0A0E3ZSI2"/>
<dbReference type="EMBL" id="CP010429">
    <property type="protein sequence ID" value="AKD54389.1"/>
    <property type="molecule type" value="Genomic_DNA"/>
</dbReference>
<dbReference type="PATRIC" id="fig|1379870.5.peg.1119"/>
<dbReference type="SUPFAM" id="SSF141571">
    <property type="entry name" value="Pentapeptide repeat-like"/>
    <property type="match status" value="1"/>
</dbReference>
<organism evidence="1 2">
    <name type="scientific">Spirosoma radiotolerans</name>
    <dbReference type="NCBI Taxonomy" id="1379870"/>
    <lineage>
        <taxon>Bacteria</taxon>
        <taxon>Pseudomonadati</taxon>
        <taxon>Bacteroidota</taxon>
        <taxon>Cytophagia</taxon>
        <taxon>Cytophagales</taxon>
        <taxon>Cytophagaceae</taxon>
        <taxon>Spirosoma</taxon>
    </lineage>
</organism>
<sequence length="187" mass="21417">MDFHQQLFDQNSSLVDQWTRHEFEQCTFKNLDLSKAILANTSFTNCRFETCNLEMAVIEGTKLDDVIFSNCILRSLNFGQCSSFGFHVDFQECRLDYTSFLSRNLKKTRFVDCSLKEARFMSCDLSGALFKNCDLELTLFASNTLTQVDFSTSYNLTLDPDGNKLKKTKFSLHSLPGLLTKYDIVIG</sequence>
<dbReference type="HOGENOM" id="CLU_033401_5_3_10"/>
<dbReference type="Pfam" id="PF13599">
    <property type="entry name" value="Pentapeptide_4"/>
    <property type="match status" value="1"/>
</dbReference>
<accession>A0A0E3ZSI2</accession>
<dbReference type="RefSeq" id="WP_046375984.1">
    <property type="nucleotide sequence ID" value="NZ_CP010429.1"/>
</dbReference>
<gene>
    <name evidence="1" type="ORF">SD10_05150</name>
</gene>
<evidence type="ECO:0000313" key="2">
    <source>
        <dbReference type="Proteomes" id="UP000033054"/>
    </source>
</evidence>
<dbReference type="OrthoDB" id="67652at2"/>
<dbReference type="InterPro" id="IPR052949">
    <property type="entry name" value="PA_immunity-related"/>
</dbReference>
<dbReference type="STRING" id="1379870.SD10_05150"/>